<dbReference type="EMBL" id="CAJPWZ010002038">
    <property type="protein sequence ID" value="CAG2229900.1"/>
    <property type="molecule type" value="Genomic_DNA"/>
</dbReference>
<sequence length="864" mass="98451">MYDDTTCRIKFQNGLSEEFISNRGVKQGDVLSPLLFNLYINNLVKSLQDANTDPIVIGDTTINSLLFADDIVLLSNSEKGLQTALNVLSDFCKCWKLEVNINKSKVIIFNSNGKTHNNFFKYNNEFLETVKSYCYLGMTLQHTGNLNLCSSLLVEKEKHKYNVMSSIKERQFFLQLLSFVTGPAIDVMQHYFEVKILTNIEFEDFLNDPNNIHQLFHQCYPTTPCCKCMTASLASSRKRGCLHLQQFDKLYDNSGLPQPKHENMMGSTILQHCLCKFSAKGSVTVDELDITLFYDVVQHCCPSKMNFMWRKNIKDVRNFLSHIPNGQVNNTDFEDNWRTLTNATLGFAREIGIKCKKMFEEKISEIKNSSIEVLKEKLKKSNEDTIKMLETLNGIKQTTVDECKKTVELINYKQDENFKELFGNNIYGILVMYYKYHKIITDKSDEISKETKENTTEMRKLNHKVDNLESVIRIAIEKALEKTKGQSFADDNREITIATKVDSSSWDEENTITKLSNIVKSESDEKSGDAETFQIKNVEHKCIQLDLVASPDVFKTKQNLRKAVKSLVHQLVEAGEINTKISGKLAINLTVKSPLTRDEIDVVHAVFDKSETFEEEYTGEGIDLKPVIHKGFPLVQALKTDPDHFEKSGLKSEVENIDDCTMIKKVKMEITDDAKYEEIFIAVDNLKCLLKLTGLPNDLLHTAPGEKSSDVKGNQLLYVEWTMECPLKWNVALISSSINDNLCSFHDEFSVDYVYSETSSKLIIHTTVQRCVFRSYSTLEVAVKNLIGKIINVASIKSTEPEELSASVLIMTKPEDEESFQAKSNKDWKTDKSISGLKDNIFVHINGLKLICRAHQLVHETLLL</sequence>
<dbReference type="InterPro" id="IPR000477">
    <property type="entry name" value="RT_dom"/>
</dbReference>
<proteinExistence type="predicted"/>
<dbReference type="Proteomes" id="UP000683360">
    <property type="component" value="Unassembled WGS sequence"/>
</dbReference>
<dbReference type="InterPro" id="IPR043502">
    <property type="entry name" value="DNA/RNA_pol_sf"/>
</dbReference>
<dbReference type="AlphaFoldDB" id="A0A8S3THV3"/>
<evidence type="ECO:0000313" key="3">
    <source>
        <dbReference type="Proteomes" id="UP000683360"/>
    </source>
</evidence>
<evidence type="ECO:0000313" key="2">
    <source>
        <dbReference type="EMBL" id="CAG2229900.1"/>
    </source>
</evidence>
<protein>
    <recommendedName>
        <fullName evidence="1">Reverse transcriptase domain-containing protein</fullName>
    </recommendedName>
</protein>
<keyword evidence="3" id="KW-1185">Reference proteome</keyword>
<reference evidence="2" key="1">
    <citation type="submission" date="2021-03" db="EMBL/GenBank/DDBJ databases">
        <authorList>
            <person name="Bekaert M."/>
        </authorList>
    </citation>
    <scope>NUCLEOTIDE SEQUENCE</scope>
</reference>
<name>A0A8S3THV3_MYTED</name>
<gene>
    <name evidence="2" type="ORF">MEDL_42752</name>
</gene>
<evidence type="ECO:0000259" key="1">
    <source>
        <dbReference type="PROSITE" id="PS50878"/>
    </source>
</evidence>
<accession>A0A8S3THV3</accession>
<dbReference type="SUPFAM" id="SSF56672">
    <property type="entry name" value="DNA/RNA polymerases"/>
    <property type="match status" value="1"/>
</dbReference>
<dbReference type="PROSITE" id="PS50878">
    <property type="entry name" value="RT_POL"/>
    <property type="match status" value="1"/>
</dbReference>
<feature type="domain" description="Reverse transcriptase" evidence="1">
    <location>
        <begin position="1"/>
        <end position="140"/>
    </location>
</feature>
<dbReference type="Pfam" id="PF00078">
    <property type="entry name" value="RVT_1"/>
    <property type="match status" value="1"/>
</dbReference>
<dbReference type="PANTHER" id="PTHR47027">
    <property type="entry name" value="REVERSE TRANSCRIPTASE DOMAIN-CONTAINING PROTEIN"/>
    <property type="match status" value="1"/>
</dbReference>
<comment type="caution">
    <text evidence="2">The sequence shown here is derived from an EMBL/GenBank/DDBJ whole genome shotgun (WGS) entry which is preliminary data.</text>
</comment>
<dbReference type="PANTHER" id="PTHR47027:SF20">
    <property type="entry name" value="REVERSE TRANSCRIPTASE-LIKE PROTEIN WITH RNA-DIRECTED DNA POLYMERASE DOMAIN"/>
    <property type="match status" value="1"/>
</dbReference>
<dbReference type="OrthoDB" id="6191532at2759"/>
<organism evidence="2 3">
    <name type="scientific">Mytilus edulis</name>
    <name type="common">Blue mussel</name>
    <dbReference type="NCBI Taxonomy" id="6550"/>
    <lineage>
        <taxon>Eukaryota</taxon>
        <taxon>Metazoa</taxon>
        <taxon>Spiralia</taxon>
        <taxon>Lophotrochozoa</taxon>
        <taxon>Mollusca</taxon>
        <taxon>Bivalvia</taxon>
        <taxon>Autobranchia</taxon>
        <taxon>Pteriomorphia</taxon>
        <taxon>Mytilida</taxon>
        <taxon>Mytiloidea</taxon>
        <taxon>Mytilidae</taxon>
        <taxon>Mytilinae</taxon>
        <taxon>Mytilus</taxon>
    </lineage>
</organism>
<dbReference type="CDD" id="cd01650">
    <property type="entry name" value="RT_nLTR_like"/>
    <property type="match status" value="1"/>
</dbReference>